<feature type="domain" description="Alanine racemase C-terminal" evidence="8">
    <location>
        <begin position="261"/>
        <end position="386"/>
    </location>
</feature>
<dbReference type="Pfam" id="PF00842">
    <property type="entry name" value="Ala_racemase_C"/>
    <property type="match status" value="1"/>
</dbReference>
<dbReference type="NCBIfam" id="TIGR00492">
    <property type="entry name" value="alr"/>
    <property type="match status" value="1"/>
</dbReference>
<dbReference type="EC" id="5.1.1.1" evidence="5"/>
<evidence type="ECO:0000256" key="5">
    <source>
        <dbReference type="HAMAP-Rule" id="MF_01201"/>
    </source>
</evidence>
<dbReference type="FunFam" id="2.40.37.10:FF:000006">
    <property type="entry name" value="Alanine racemase"/>
    <property type="match status" value="1"/>
</dbReference>
<dbReference type="SMART" id="SM01005">
    <property type="entry name" value="Ala_racemase_C"/>
    <property type="match status" value="1"/>
</dbReference>
<accession>A0ABD4EH83</accession>
<evidence type="ECO:0000256" key="2">
    <source>
        <dbReference type="ARBA" id="ARBA00001933"/>
    </source>
</evidence>
<dbReference type="Gene3D" id="2.40.37.10">
    <property type="entry name" value="Lyase, Ornithine Decarboxylase, Chain A, domain 1"/>
    <property type="match status" value="1"/>
</dbReference>
<dbReference type="AlphaFoldDB" id="A0ABD4EH83"/>
<comment type="catalytic activity">
    <reaction evidence="1 5">
        <text>L-alanine = D-alanine</text>
        <dbReference type="Rhea" id="RHEA:20249"/>
        <dbReference type="ChEBI" id="CHEBI:57416"/>
        <dbReference type="ChEBI" id="CHEBI:57972"/>
        <dbReference type="EC" id="5.1.1.1"/>
    </reaction>
</comment>
<dbReference type="SUPFAM" id="SSF50621">
    <property type="entry name" value="Alanine racemase C-terminal domain-like"/>
    <property type="match status" value="1"/>
</dbReference>
<comment type="similarity">
    <text evidence="5">Belongs to the alanine racemase family.</text>
</comment>
<feature type="active site" description="Proton acceptor; specific for D-alanine" evidence="5">
    <location>
        <position position="56"/>
    </location>
</feature>
<evidence type="ECO:0000259" key="8">
    <source>
        <dbReference type="SMART" id="SM01005"/>
    </source>
</evidence>
<dbReference type="PROSITE" id="PS00395">
    <property type="entry name" value="ALANINE_RACEMASE"/>
    <property type="match status" value="1"/>
</dbReference>
<name>A0ABD4EH83_STALU</name>
<comment type="function">
    <text evidence="5">Catalyzes the interconversion of L-alanine and D-alanine. May also act on other amino acids.</text>
</comment>
<feature type="binding site" evidence="5 7">
    <location>
        <position position="155"/>
    </location>
    <ligand>
        <name>substrate</name>
    </ligand>
</feature>
<feature type="modified residue" description="N6-(pyridoxal phosphate)lysine" evidence="5 6">
    <location>
        <position position="56"/>
    </location>
</feature>
<dbReference type="FunFam" id="3.20.20.10:FF:000002">
    <property type="entry name" value="Alanine racemase"/>
    <property type="match status" value="1"/>
</dbReference>
<evidence type="ECO:0000256" key="3">
    <source>
        <dbReference type="ARBA" id="ARBA00022898"/>
    </source>
</evidence>
<dbReference type="EMBL" id="LRQI01000033">
    <property type="protein sequence ID" value="KXA38998.1"/>
    <property type="molecule type" value="Genomic_DNA"/>
</dbReference>
<sequence>MIISIYNMLRSFRGGHNMSDKYYRNTYINVDLAAINNNYRQFTQLHDNKTVIPVIKANGYGLGSVQIAQYLVDHGASFFAVATLDEAIELRMHGIKAQILILGVIPIEDINKAIQHRVAITVPSKSWLSSAIKAINDDNEKRLWLHIKLDTGMGRLGIKNQAEYHQTIHLIEQHEHLVFEGVYTHFACADEPGDSAQQQYQCFKTWVTSTDMPRYVHAQNSAGALMIDADICNAVRLGISLYGYYPSEYVKEETDIELQPSVELMTQIVQTKELQPGESVSYGSTYTAQSPIKIGIIPIGYADGYLRIMQGHFVNVKGQQCEVIGRVCMDQTIIKINDDIVEGDEVCVISKQQDSIQSVDAIAKQQKTINYEVLCNLGRRLPRIYKFDNKEYIINDLLK</sequence>
<dbReference type="GO" id="GO:0030170">
    <property type="term" value="F:pyridoxal phosphate binding"/>
    <property type="evidence" value="ECO:0007669"/>
    <property type="project" value="UniProtKB-UniRule"/>
</dbReference>
<evidence type="ECO:0000313" key="10">
    <source>
        <dbReference type="Proteomes" id="UP000070063"/>
    </source>
</evidence>
<evidence type="ECO:0000256" key="4">
    <source>
        <dbReference type="ARBA" id="ARBA00023235"/>
    </source>
</evidence>
<dbReference type="PANTHER" id="PTHR30511:SF0">
    <property type="entry name" value="ALANINE RACEMASE, CATABOLIC-RELATED"/>
    <property type="match status" value="1"/>
</dbReference>
<evidence type="ECO:0000256" key="6">
    <source>
        <dbReference type="PIRSR" id="PIRSR600821-50"/>
    </source>
</evidence>
<evidence type="ECO:0000313" key="9">
    <source>
        <dbReference type="EMBL" id="KXA38998.1"/>
    </source>
</evidence>
<dbReference type="Gene3D" id="3.20.20.10">
    <property type="entry name" value="Alanine racemase"/>
    <property type="match status" value="1"/>
</dbReference>
<dbReference type="InterPro" id="IPR000821">
    <property type="entry name" value="Ala_racemase"/>
</dbReference>
<dbReference type="HAMAP" id="MF_01201">
    <property type="entry name" value="Ala_racemase"/>
    <property type="match status" value="1"/>
</dbReference>
<proteinExistence type="inferred from homology"/>
<dbReference type="SUPFAM" id="SSF51419">
    <property type="entry name" value="PLP-binding barrel"/>
    <property type="match status" value="1"/>
</dbReference>
<evidence type="ECO:0000256" key="7">
    <source>
        <dbReference type="PIRSR" id="PIRSR600821-52"/>
    </source>
</evidence>
<dbReference type="GO" id="GO:0008784">
    <property type="term" value="F:alanine racemase activity"/>
    <property type="evidence" value="ECO:0007669"/>
    <property type="project" value="UniProtKB-UniRule"/>
</dbReference>
<dbReference type="PANTHER" id="PTHR30511">
    <property type="entry name" value="ALANINE RACEMASE"/>
    <property type="match status" value="1"/>
</dbReference>
<dbReference type="CDD" id="cd00430">
    <property type="entry name" value="PLPDE_III_AR"/>
    <property type="match status" value="1"/>
</dbReference>
<feature type="binding site" evidence="5 7">
    <location>
        <position position="329"/>
    </location>
    <ligand>
        <name>substrate</name>
    </ligand>
</feature>
<comment type="pathway">
    <text evidence="5">Amino-acid biosynthesis; D-alanine biosynthesis; D-alanine from L-alanine: step 1/1.</text>
</comment>
<feature type="active site" description="Proton acceptor; specific for L-alanine" evidence="5">
    <location>
        <position position="282"/>
    </location>
</feature>
<dbReference type="InterPro" id="IPR001608">
    <property type="entry name" value="Ala_racemase_N"/>
</dbReference>
<evidence type="ECO:0000256" key="1">
    <source>
        <dbReference type="ARBA" id="ARBA00000316"/>
    </source>
</evidence>
<comment type="cofactor">
    <cofactor evidence="2 5 6">
        <name>pyridoxal 5'-phosphate</name>
        <dbReference type="ChEBI" id="CHEBI:597326"/>
    </cofactor>
</comment>
<organism evidence="9 10">
    <name type="scientific">Staphylococcus lugdunensis</name>
    <dbReference type="NCBI Taxonomy" id="28035"/>
    <lineage>
        <taxon>Bacteria</taxon>
        <taxon>Bacillati</taxon>
        <taxon>Bacillota</taxon>
        <taxon>Bacilli</taxon>
        <taxon>Bacillales</taxon>
        <taxon>Staphylococcaceae</taxon>
        <taxon>Staphylococcus</taxon>
    </lineage>
</organism>
<dbReference type="Proteomes" id="UP000070063">
    <property type="component" value="Unassembled WGS sequence"/>
</dbReference>
<dbReference type="InterPro" id="IPR020622">
    <property type="entry name" value="Ala_racemase_pyridoxalP-BS"/>
</dbReference>
<dbReference type="InterPro" id="IPR009006">
    <property type="entry name" value="Ala_racemase/Decarboxylase_C"/>
</dbReference>
<comment type="caution">
    <text evidence="9">The sequence shown here is derived from an EMBL/GenBank/DDBJ whole genome shotgun (WGS) entry which is preliminary data.</text>
</comment>
<protein>
    <recommendedName>
        <fullName evidence="5">Alanine racemase</fullName>
        <ecNumber evidence="5">5.1.1.1</ecNumber>
    </recommendedName>
</protein>
<dbReference type="PRINTS" id="PR00992">
    <property type="entry name" value="ALARACEMASE"/>
</dbReference>
<dbReference type="InterPro" id="IPR011079">
    <property type="entry name" value="Ala_racemase_C"/>
</dbReference>
<keyword evidence="3 5" id="KW-0663">Pyridoxal phosphate</keyword>
<gene>
    <name evidence="9" type="ORF">HMPREF3225_00945</name>
</gene>
<dbReference type="InterPro" id="IPR029066">
    <property type="entry name" value="PLP-binding_barrel"/>
</dbReference>
<dbReference type="GO" id="GO:0030632">
    <property type="term" value="P:D-alanine biosynthetic process"/>
    <property type="evidence" value="ECO:0007669"/>
    <property type="project" value="UniProtKB-UniRule"/>
</dbReference>
<keyword evidence="4 5" id="KW-0413">Isomerase</keyword>
<reference evidence="9 10" key="1">
    <citation type="submission" date="2016-01" db="EMBL/GenBank/DDBJ databases">
        <authorList>
            <person name="Mitreva M."/>
            <person name="Pepin K.H."/>
            <person name="Mihindukulasuriya K.A."/>
            <person name="Fulton R."/>
            <person name="Fronick C."/>
            <person name="O'Laughlin M."/>
            <person name="Miner T."/>
            <person name="Herter B."/>
            <person name="Rosa B.A."/>
            <person name="Cordes M."/>
            <person name="Tomlinson C."/>
            <person name="Wollam A."/>
            <person name="Palsikar V.B."/>
            <person name="Mardis E.R."/>
            <person name="Wilson R.K."/>
        </authorList>
    </citation>
    <scope>NUCLEOTIDE SEQUENCE [LARGE SCALE GENOMIC DNA]</scope>
    <source>
        <strain evidence="9 10">MJR7738</strain>
    </source>
</reference>
<dbReference type="Pfam" id="PF01168">
    <property type="entry name" value="Ala_racemase_N"/>
    <property type="match status" value="1"/>
</dbReference>